<sequence>MDGCHLIEWKYHSLCRRPNLLLHHPLVQIHIRLSISCV</sequence>
<dbReference type="AlphaFoldDB" id="A0A0K2V449"/>
<reference evidence="1" key="1">
    <citation type="submission" date="2014-05" db="EMBL/GenBank/DDBJ databases">
        <authorList>
            <person name="Chronopoulou M."/>
        </authorList>
    </citation>
    <scope>NUCLEOTIDE SEQUENCE</scope>
    <source>
        <tissue evidence="1">Whole organism</tissue>
    </source>
</reference>
<proteinExistence type="predicted"/>
<accession>A0A0K2V449</accession>
<evidence type="ECO:0000313" key="1">
    <source>
        <dbReference type="EMBL" id="CDW45090.1"/>
    </source>
</evidence>
<dbReference type="EMBL" id="HACA01027729">
    <property type="protein sequence ID" value="CDW45090.1"/>
    <property type="molecule type" value="Transcribed_RNA"/>
</dbReference>
<organism evidence="1">
    <name type="scientific">Lepeophtheirus salmonis</name>
    <name type="common">Salmon louse</name>
    <name type="synonym">Caligus salmonis</name>
    <dbReference type="NCBI Taxonomy" id="72036"/>
    <lineage>
        <taxon>Eukaryota</taxon>
        <taxon>Metazoa</taxon>
        <taxon>Ecdysozoa</taxon>
        <taxon>Arthropoda</taxon>
        <taxon>Crustacea</taxon>
        <taxon>Multicrustacea</taxon>
        <taxon>Hexanauplia</taxon>
        <taxon>Copepoda</taxon>
        <taxon>Siphonostomatoida</taxon>
        <taxon>Caligidae</taxon>
        <taxon>Lepeophtheirus</taxon>
    </lineage>
</organism>
<protein>
    <submittedName>
        <fullName evidence="1">Uncharacterized protein</fullName>
    </submittedName>
</protein>
<name>A0A0K2V449_LEPSM</name>